<dbReference type="SUPFAM" id="SSF46785">
    <property type="entry name" value="Winged helix' DNA-binding domain"/>
    <property type="match status" value="1"/>
</dbReference>
<comment type="caution">
    <text evidence="2">The sequence shown here is derived from an EMBL/GenBank/DDBJ whole genome shotgun (WGS) entry which is preliminary data.</text>
</comment>
<feature type="domain" description="Transcription regulator TrmB N-terminal" evidence="1">
    <location>
        <begin position="6"/>
        <end position="69"/>
    </location>
</feature>
<dbReference type="CDD" id="cd09124">
    <property type="entry name" value="PLDc_like_TrmB_middle"/>
    <property type="match status" value="1"/>
</dbReference>
<reference evidence="2" key="2">
    <citation type="journal article" date="2023" name="Curr. Microbiol.">
        <title>Granulicatella seriolae sp. nov., a Novel Facultative Anaerobe Isolated from Yellowtail Marine Fish.</title>
        <authorList>
            <person name="Lee M."/>
            <person name="Choi Y.J."/>
            <person name="Farooq A."/>
            <person name="Jeong J.B."/>
            <person name="Jung M.Y."/>
        </authorList>
    </citation>
    <scope>NUCLEOTIDE SEQUENCE</scope>
    <source>
        <strain evidence="2">S8</strain>
    </source>
</reference>
<evidence type="ECO:0000313" key="3">
    <source>
        <dbReference type="Proteomes" id="UP001059480"/>
    </source>
</evidence>
<reference evidence="2" key="3">
    <citation type="journal article" date="2023" name="Microbiol. Resour. Announc.">
        <title>Draft Genome Sequence of Granulicatella sp. Strain S8, Isolated from a Marine Fish, Seriola quinqueradiata.</title>
        <authorList>
            <person name="Lee M."/>
            <person name="Farooq A."/>
            <person name="Jeong J.B."/>
            <person name="Jung M.Y."/>
        </authorList>
    </citation>
    <scope>NUCLEOTIDE SEQUENCE</scope>
    <source>
        <strain evidence="2">S8</strain>
    </source>
</reference>
<dbReference type="RefSeq" id="WP_256945667.1">
    <property type="nucleotide sequence ID" value="NZ_JANHNZ010000009.1"/>
</dbReference>
<dbReference type="Proteomes" id="UP001059480">
    <property type="component" value="Unassembled WGS sequence"/>
</dbReference>
<keyword evidence="3" id="KW-1185">Reference proteome</keyword>
<proteinExistence type="predicted"/>
<dbReference type="EMBL" id="JANHNZ010000009">
    <property type="protein sequence ID" value="MCQ9210555.1"/>
    <property type="molecule type" value="Genomic_DNA"/>
</dbReference>
<dbReference type="Pfam" id="PF01978">
    <property type="entry name" value="TrmB"/>
    <property type="match status" value="1"/>
</dbReference>
<evidence type="ECO:0000259" key="1">
    <source>
        <dbReference type="Pfam" id="PF01978"/>
    </source>
</evidence>
<dbReference type="InterPro" id="IPR036390">
    <property type="entry name" value="WH_DNA-bd_sf"/>
</dbReference>
<gene>
    <name evidence="2" type="ORF">NPA36_08330</name>
</gene>
<dbReference type="InterPro" id="IPR036388">
    <property type="entry name" value="WH-like_DNA-bd_sf"/>
</dbReference>
<dbReference type="PANTHER" id="PTHR34293">
    <property type="entry name" value="HTH-TYPE TRANSCRIPTIONAL REGULATOR TRMBL2"/>
    <property type="match status" value="1"/>
</dbReference>
<name>A0ABT1WPW6_9LACT</name>
<dbReference type="InterPro" id="IPR051797">
    <property type="entry name" value="TrmB-like"/>
</dbReference>
<organism evidence="2 3">
    <name type="scientific">Granulicatella seriolae</name>
    <dbReference type="NCBI Taxonomy" id="2967226"/>
    <lineage>
        <taxon>Bacteria</taxon>
        <taxon>Bacillati</taxon>
        <taxon>Bacillota</taxon>
        <taxon>Bacilli</taxon>
        <taxon>Lactobacillales</taxon>
        <taxon>Carnobacteriaceae</taxon>
        <taxon>Granulicatella</taxon>
    </lineage>
</organism>
<dbReference type="PANTHER" id="PTHR34293:SF1">
    <property type="entry name" value="HTH-TYPE TRANSCRIPTIONAL REGULATOR TRMBL2"/>
    <property type="match status" value="1"/>
</dbReference>
<dbReference type="InterPro" id="IPR002831">
    <property type="entry name" value="Tscrpt_reg_TrmB_N"/>
</dbReference>
<protein>
    <submittedName>
        <fullName evidence="2">TrmB family transcriptional regulator</fullName>
    </submittedName>
</protein>
<evidence type="ECO:0000313" key="2">
    <source>
        <dbReference type="EMBL" id="MCQ9210555.1"/>
    </source>
</evidence>
<dbReference type="Gene3D" id="1.10.10.10">
    <property type="entry name" value="Winged helix-like DNA-binding domain superfamily/Winged helix DNA-binding domain"/>
    <property type="match status" value="1"/>
</dbReference>
<accession>A0ABT1WPW6</accession>
<reference evidence="2" key="1">
    <citation type="submission" date="2022-07" db="EMBL/GenBank/DDBJ databases">
        <authorList>
            <person name="Jung M.-Y."/>
            <person name="Lee M."/>
        </authorList>
    </citation>
    <scope>NUCLEOTIDE SEQUENCE</scope>
    <source>
        <strain evidence="2">S8</strain>
    </source>
</reference>
<sequence>MIFSTMKHFGYSELESKVYLTLLEHGALTGYEISKKSGVARSKVYNVIEGLVQKGVILVNKSQPILYSGLPSDEFLDKLKHSTTNDLKALDSYLTKVKPKEEDNLLWKLDSMETVYEKAIYMLNHAQESVYIQIWSQELSSELIELLTEAEKRIEKFVCILFGPDTDNQLPFKRYYDHGFTEMKLQDMGSRWINLICDNKSVLFGAVGDSCDVIWTQNSSMLSLAKEYVKHDAYTLKIIGENEPIMKKVYGDHFERVRNIYE</sequence>